<comment type="subcellular location">
    <subcellularLocation>
        <location evidence="11">Zymogen granule</location>
    </subcellularLocation>
</comment>
<dbReference type="InterPro" id="IPR001506">
    <property type="entry name" value="Peptidase_M12A"/>
</dbReference>
<dbReference type="GO" id="GO:0042588">
    <property type="term" value="C:zymogen granule"/>
    <property type="evidence" value="ECO:0007669"/>
    <property type="project" value="UniProtKB-SubCell"/>
</dbReference>
<feature type="chain" id="PRO_5005149483" description="Metalloendopeptidase" evidence="13">
    <location>
        <begin position="21"/>
        <end position="272"/>
    </location>
</feature>
<dbReference type="PANTHER" id="PTHR10127">
    <property type="entry name" value="DISCOIDIN, CUB, EGF, LAMININ , AND ZINC METALLOPROTEASE DOMAIN CONTAINING"/>
    <property type="match status" value="1"/>
</dbReference>
<evidence type="ECO:0000256" key="11">
    <source>
        <dbReference type="ARBA" id="ARBA00024324"/>
    </source>
</evidence>
<keyword evidence="1 12" id="KW-0645">Protease</keyword>
<feature type="binding site" evidence="12">
    <location>
        <position position="179"/>
    </location>
    <ligand>
        <name>Zn(2+)</name>
        <dbReference type="ChEBI" id="CHEBI:29105"/>
        <note>catalytic</note>
    </ligand>
</feature>
<dbReference type="GO" id="GO:0004222">
    <property type="term" value="F:metalloendopeptidase activity"/>
    <property type="evidence" value="ECO:0007669"/>
    <property type="project" value="UniProtKB-UniRule"/>
</dbReference>
<evidence type="ECO:0000256" key="4">
    <source>
        <dbReference type="ARBA" id="ARBA00022801"/>
    </source>
</evidence>
<name>W0S2J3_9PLEU</name>
<dbReference type="InterPro" id="IPR024079">
    <property type="entry name" value="MetalloPept_cat_dom_sf"/>
</dbReference>
<keyword evidence="9" id="KW-0325">Glycoprotein</keyword>
<keyword evidence="4 12" id="KW-0378">Hydrolase</keyword>
<keyword evidence="8" id="KW-1015">Disulfide bond</keyword>
<protein>
    <recommendedName>
        <fullName evidence="13">Metalloendopeptidase</fullName>
        <ecNumber evidence="13">3.4.24.-</ecNumber>
    </recommendedName>
</protein>
<evidence type="ECO:0000259" key="14">
    <source>
        <dbReference type="PROSITE" id="PS51864"/>
    </source>
</evidence>
<dbReference type="Pfam" id="PF01400">
    <property type="entry name" value="Astacin"/>
    <property type="match status" value="1"/>
</dbReference>
<dbReference type="InterPro" id="IPR006026">
    <property type="entry name" value="Peptidase_Metallo"/>
</dbReference>
<reference evidence="15" key="1">
    <citation type="journal article" date="2014" name="Zool. Sci.">
        <title>Comparison of hatching mode in pelagic and demersal eggs of two closely related species in the order pleuronectiformes.</title>
        <authorList>
            <person name="Kawaguchi M."/>
            <person name="Sano K."/>
            <person name="Yoshizaki N."/>
            <person name="Shimizu D."/>
            <person name="Fujinami Y."/>
            <person name="Noda T."/>
            <person name="Yasumasu S."/>
        </authorList>
    </citation>
    <scope>NUCLEOTIDE SEQUENCE</scope>
</reference>
<evidence type="ECO:0000256" key="12">
    <source>
        <dbReference type="PROSITE-ProRule" id="PRU01211"/>
    </source>
</evidence>
<proteinExistence type="evidence at transcript level"/>
<comment type="caution">
    <text evidence="12">Lacks conserved residue(s) required for the propagation of feature annotation.</text>
</comment>
<gene>
    <name evidence="15" type="primary">PyLCE</name>
</gene>
<evidence type="ECO:0000313" key="15">
    <source>
        <dbReference type="EMBL" id="BAO25127.1"/>
    </source>
</evidence>
<dbReference type="PROSITE" id="PS51257">
    <property type="entry name" value="PROKAR_LIPOPROTEIN"/>
    <property type="match status" value="1"/>
</dbReference>
<feature type="active site" evidence="12">
    <location>
        <position position="170"/>
    </location>
</feature>
<dbReference type="FunFam" id="3.40.390.10:FF:000040">
    <property type="entry name" value="Metalloendopeptidase"/>
    <property type="match status" value="1"/>
</dbReference>
<evidence type="ECO:0000256" key="2">
    <source>
        <dbReference type="ARBA" id="ARBA00022723"/>
    </source>
</evidence>
<dbReference type="GO" id="GO:0006508">
    <property type="term" value="P:proteolysis"/>
    <property type="evidence" value="ECO:0007669"/>
    <property type="project" value="UniProtKB-KW"/>
</dbReference>
<evidence type="ECO:0000256" key="3">
    <source>
        <dbReference type="ARBA" id="ARBA00022729"/>
    </source>
</evidence>
<dbReference type="SMART" id="SM00235">
    <property type="entry name" value="ZnMc"/>
    <property type="match status" value="1"/>
</dbReference>
<dbReference type="GO" id="GO:0008270">
    <property type="term" value="F:zinc ion binding"/>
    <property type="evidence" value="ECO:0007669"/>
    <property type="project" value="UniProtKB-UniRule"/>
</dbReference>
<evidence type="ECO:0000256" key="6">
    <source>
        <dbReference type="ARBA" id="ARBA00023049"/>
    </source>
</evidence>
<evidence type="ECO:0000256" key="1">
    <source>
        <dbReference type="ARBA" id="ARBA00022670"/>
    </source>
</evidence>
<dbReference type="AlphaFoldDB" id="W0S2J3"/>
<evidence type="ECO:0000256" key="7">
    <source>
        <dbReference type="ARBA" id="ARBA00023145"/>
    </source>
</evidence>
<keyword evidence="2 12" id="KW-0479">Metal-binding</keyword>
<organism evidence="15">
    <name type="scientific">Pseudopleuronectes yokohamae</name>
    <name type="common">marbled flounder</name>
    <dbReference type="NCBI Taxonomy" id="245875"/>
    <lineage>
        <taxon>Eukaryota</taxon>
        <taxon>Metazoa</taxon>
        <taxon>Chordata</taxon>
        <taxon>Craniata</taxon>
        <taxon>Vertebrata</taxon>
        <taxon>Euteleostomi</taxon>
        <taxon>Actinopterygii</taxon>
        <taxon>Neopterygii</taxon>
        <taxon>Teleostei</taxon>
        <taxon>Neoteleostei</taxon>
        <taxon>Acanthomorphata</taxon>
        <taxon>Carangaria</taxon>
        <taxon>Pleuronectiformes</taxon>
        <taxon>Pleuronectoidei</taxon>
        <taxon>Pleuronectidae</taxon>
        <taxon>Pseudopleuronectes</taxon>
    </lineage>
</organism>
<feature type="signal peptide" evidence="13">
    <location>
        <begin position="1"/>
        <end position="20"/>
    </location>
</feature>
<dbReference type="PANTHER" id="PTHR10127:SF839">
    <property type="entry name" value="HATCHING ENZYME 1.2-RELATED"/>
    <property type="match status" value="1"/>
</dbReference>
<keyword evidence="5 12" id="KW-0862">Zinc</keyword>
<accession>W0S2J3</accession>
<keyword evidence="6 12" id="KW-0482">Metalloprotease</keyword>
<keyword evidence="3 13" id="KW-0732">Signal</keyword>
<keyword evidence="10" id="KW-0968">Cytoplasmic vesicle</keyword>
<dbReference type="EMBL" id="AB898065">
    <property type="protein sequence ID" value="BAO25127.1"/>
    <property type="molecule type" value="mRNA"/>
</dbReference>
<evidence type="ECO:0000256" key="10">
    <source>
        <dbReference type="ARBA" id="ARBA00023329"/>
    </source>
</evidence>
<dbReference type="PROSITE" id="PS51864">
    <property type="entry name" value="ASTACIN"/>
    <property type="match status" value="1"/>
</dbReference>
<feature type="domain" description="Peptidase M12A" evidence="14">
    <location>
        <begin position="69"/>
        <end position="269"/>
    </location>
</feature>
<evidence type="ECO:0000256" key="8">
    <source>
        <dbReference type="ARBA" id="ARBA00023157"/>
    </source>
</evidence>
<sequence>MDFKTSISLLLLLLLGSCKAHDENDLGADKDTSVDMSDTDDITATILRMNNGSTDFLMEGDVIIPRTRNAMKCYSQKYSCLWPKSANGNVVIPFIISTQYDGTEKREILNALKDFEGKTCIRFVPRNTQRAYLNFESKNGCASLLGTVGDKQRISLQKFGCIKFGIIQHEVLHALGFHHEHTRSDRDQYVKINWEKIYDFYYSNFKKMDTNNLNTPYDYTSVMHYGRNAFGIGRAETITPIPNKSVAIGQNAGMSRIDVLRVNRLYKCQNYM</sequence>
<evidence type="ECO:0000256" key="5">
    <source>
        <dbReference type="ARBA" id="ARBA00022833"/>
    </source>
</evidence>
<evidence type="ECO:0000256" key="9">
    <source>
        <dbReference type="ARBA" id="ARBA00023180"/>
    </source>
</evidence>
<dbReference type="SUPFAM" id="SSF55486">
    <property type="entry name" value="Metalloproteases ('zincins'), catalytic domain"/>
    <property type="match status" value="1"/>
</dbReference>
<dbReference type="PRINTS" id="PR00480">
    <property type="entry name" value="ASTACIN"/>
</dbReference>
<feature type="binding site" evidence="12">
    <location>
        <position position="169"/>
    </location>
    <ligand>
        <name>Zn(2+)</name>
        <dbReference type="ChEBI" id="CHEBI:29105"/>
        <note>catalytic</note>
    </ligand>
</feature>
<comment type="cofactor">
    <cofactor evidence="12 13">
        <name>Zn(2+)</name>
        <dbReference type="ChEBI" id="CHEBI:29105"/>
    </cofactor>
    <text evidence="12 13">Binds 1 zinc ion per subunit.</text>
</comment>
<dbReference type="EC" id="3.4.24.-" evidence="13"/>
<feature type="binding site" evidence="12">
    <location>
        <position position="173"/>
    </location>
    <ligand>
        <name>Zn(2+)</name>
        <dbReference type="ChEBI" id="CHEBI:29105"/>
        <note>catalytic</note>
    </ligand>
</feature>
<dbReference type="Gene3D" id="3.40.390.10">
    <property type="entry name" value="Collagenase (Catalytic Domain)"/>
    <property type="match status" value="1"/>
</dbReference>
<dbReference type="MEROPS" id="M12.006"/>
<keyword evidence="7" id="KW-0865">Zymogen</keyword>
<evidence type="ECO:0000256" key="13">
    <source>
        <dbReference type="RuleBase" id="RU361183"/>
    </source>
</evidence>